<gene>
    <name evidence="1" type="ORF">H7F16_13440</name>
</gene>
<organism evidence="1 2">
    <name type="scientific">Paragemmobacter straminiformis</name>
    <dbReference type="NCBI Taxonomy" id="2045119"/>
    <lineage>
        <taxon>Bacteria</taxon>
        <taxon>Pseudomonadati</taxon>
        <taxon>Pseudomonadota</taxon>
        <taxon>Alphaproteobacteria</taxon>
        <taxon>Rhodobacterales</taxon>
        <taxon>Paracoccaceae</taxon>
        <taxon>Paragemmobacter</taxon>
    </lineage>
</organism>
<dbReference type="EMBL" id="JACLQD010000004">
    <property type="protein sequence ID" value="MBC2836517.1"/>
    <property type="molecule type" value="Genomic_DNA"/>
</dbReference>
<dbReference type="Proteomes" id="UP000555411">
    <property type="component" value="Unassembled WGS sequence"/>
</dbReference>
<proteinExistence type="predicted"/>
<evidence type="ECO:0000313" key="1">
    <source>
        <dbReference type="EMBL" id="MBC2836517.1"/>
    </source>
</evidence>
<keyword evidence="2" id="KW-1185">Reference proteome</keyword>
<accession>A0A842IAZ5</accession>
<evidence type="ECO:0008006" key="3">
    <source>
        <dbReference type="Google" id="ProtNLM"/>
    </source>
</evidence>
<dbReference type="AlphaFoldDB" id="A0A842IAZ5"/>
<reference evidence="1 2" key="1">
    <citation type="journal article" date="2017" name="Int. J. Syst. Evol. Microbiol.">
        <title>Gemmobacter straminiformis sp. nov., isolated from an artificial fountain.</title>
        <authorList>
            <person name="Kang J.Y."/>
            <person name="Kim M.J."/>
            <person name="Chun J."/>
            <person name="Son K.P."/>
            <person name="Jahng K.Y."/>
        </authorList>
    </citation>
    <scope>NUCLEOTIDE SEQUENCE [LARGE SCALE GENOMIC DNA]</scope>
    <source>
        <strain evidence="1 2">CAM-8</strain>
    </source>
</reference>
<protein>
    <recommendedName>
        <fullName evidence="3">PhoU domain-containing protein</fullName>
    </recommendedName>
</protein>
<sequence length="142" mass="15585">MFSATVPTQNTHRILMHSPDQKLPDADRITDLLADAHRALRDAVATAEDLDADDYAQLGDHLALIEALLDRGDLVDDSTSASLMRICAAANVVTDSREADTALLSFVADIQTACILVIRVRDLLDAEAAIQRYRRTRTGKIR</sequence>
<comment type="caution">
    <text evidence="1">The sequence shown here is derived from an EMBL/GenBank/DDBJ whole genome shotgun (WGS) entry which is preliminary data.</text>
</comment>
<name>A0A842IAZ5_9RHOB</name>
<dbReference type="RefSeq" id="WP_185798145.1">
    <property type="nucleotide sequence ID" value="NZ_JACLQD010000004.1"/>
</dbReference>
<evidence type="ECO:0000313" key="2">
    <source>
        <dbReference type="Proteomes" id="UP000555411"/>
    </source>
</evidence>